<reference evidence="2 3" key="1">
    <citation type="submission" date="2021-03" db="EMBL/GenBank/DDBJ databases">
        <title>Actinomadura violae sp. nov., isolated from lichen in Thailand.</title>
        <authorList>
            <person name="Kanchanasin P."/>
            <person name="Saeng-In P."/>
            <person name="Phongsopitanun W."/>
            <person name="Yuki M."/>
            <person name="Kudo T."/>
            <person name="Ohkuma M."/>
            <person name="Tanasupawat S."/>
        </authorList>
    </citation>
    <scope>NUCLEOTIDE SEQUENCE [LARGE SCALE GENOMIC DNA]</scope>
    <source>
        <strain evidence="2 3">LCR2-06</strain>
    </source>
</reference>
<sequence>MNTVERMPGHRPVPRPRPPARRPVQPAKAWDDVDRTLLATVADHALTLEKIAAAAAWSPCLVKDQLIAYAARGLVTKDGQSGRYALTPAGRNRLANLNATPA</sequence>
<dbReference type="Proteomes" id="UP000680206">
    <property type="component" value="Unassembled WGS sequence"/>
</dbReference>
<dbReference type="RefSeq" id="WP_208250206.1">
    <property type="nucleotide sequence ID" value="NZ_JAGEPF010000032.1"/>
</dbReference>
<accession>A0ABS3S738</accession>
<name>A0ABS3S738_9ACTN</name>
<organism evidence="2 3">
    <name type="scientific">Actinomadura violacea</name>
    <dbReference type="NCBI Taxonomy" id="2819934"/>
    <lineage>
        <taxon>Bacteria</taxon>
        <taxon>Bacillati</taxon>
        <taxon>Actinomycetota</taxon>
        <taxon>Actinomycetes</taxon>
        <taxon>Streptosporangiales</taxon>
        <taxon>Thermomonosporaceae</taxon>
        <taxon>Actinomadura</taxon>
    </lineage>
</organism>
<feature type="region of interest" description="Disordered" evidence="1">
    <location>
        <begin position="1"/>
        <end position="28"/>
    </location>
</feature>
<proteinExistence type="predicted"/>
<keyword evidence="3" id="KW-1185">Reference proteome</keyword>
<dbReference type="InterPro" id="IPR036388">
    <property type="entry name" value="WH-like_DNA-bd_sf"/>
</dbReference>
<protein>
    <submittedName>
        <fullName evidence="2">Uncharacterized protein</fullName>
    </submittedName>
</protein>
<comment type="caution">
    <text evidence="2">The sequence shown here is derived from an EMBL/GenBank/DDBJ whole genome shotgun (WGS) entry which is preliminary data.</text>
</comment>
<dbReference type="InterPro" id="IPR036390">
    <property type="entry name" value="WH_DNA-bd_sf"/>
</dbReference>
<evidence type="ECO:0000313" key="2">
    <source>
        <dbReference type="EMBL" id="MBO2464020.1"/>
    </source>
</evidence>
<evidence type="ECO:0000313" key="3">
    <source>
        <dbReference type="Proteomes" id="UP000680206"/>
    </source>
</evidence>
<dbReference type="Gene3D" id="1.10.10.10">
    <property type="entry name" value="Winged helix-like DNA-binding domain superfamily/Winged helix DNA-binding domain"/>
    <property type="match status" value="1"/>
</dbReference>
<gene>
    <name evidence="2" type="ORF">J4709_41270</name>
</gene>
<dbReference type="SUPFAM" id="SSF46785">
    <property type="entry name" value="Winged helix' DNA-binding domain"/>
    <property type="match status" value="1"/>
</dbReference>
<dbReference type="EMBL" id="JAGEPF010000032">
    <property type="protein sequence ID" value="MBO2464020.1"/>
    <property type="molecule type" value="Genomic_DNA"/>
</dbReference>
<evidence type="ECO:0000256" key="1">
    <source>
        <dbReference type="SAM" id="MobiDB-lite"/>
    </source>
</evidence>